<evidence type="ECO:0000256" key="2">
    <source>
        <dbReference type="ARBA" id="ARBA00006206"/>
    </source>
</evidence>
<dbReference type="SUPFAM" id="SSF74650">
    <property type="entry name" value="Galactose mutarotase-like"/>
    <property type="match status" value="1"/>
</dbReference>
<dbReference type="OrthoDB" id="9779408at2"/>
<dbReference type="Gene3D" id="2.70.98.10">
    <property type="match status" value="1"/>
</dbReference>
<dbReference type="InterPro" id="IPR008183">
    <property type="entry name" value="Aldose_1/G6P_1-epimerase"/>
</dbReference>
<dbReference type="RefSeq" id="WP_018083269.1">
    <property type="nucleotide sequence ID" value="NZ_AQWM01000027.1"/>
</dbReference>
<feature type="active site" description="Proton donor" evidence="6">
    <location>
        <position position="177"/>
    </location>
</feature>
<gene>
    <name evidence="8" type="ORF">ABENE_16400</name>
</gene>
<keyword evidence="3 5" id="KW-0413">Isomerase</keyword>
<accession>V4PLI7</accession>
<comment type="pathway">
    <text evidence="1 5">Carbohydrate metabolism; hexose metabolism.</text>
</comment>
<evidence type="ECO:0000256" key="5">
    <source>
        <dbReference type="PIRNR" id="PIRNR005096"/>
    </source>
</evidence>
<evidence type="ECO:0000256" key="7">
    <source>
        <dbReference type="PIRSR" id="PIRSR005096-3"/>
    </source>
</evidence>
<proteinExistence type="inferred from homology"/>
<comment type="caution">
    <text evidence="8">The sequence shown here is derived from an EMBL/GenBank/DDBJ whole genome shotgun (WGS) entry which is preliminary data.</text>
</comment>
<protein>
    <recommendedName>
        <fullName evidence="5">Aldose 1-epimerase</fullName>
        <ecNumber evidence="5">5.1.3.3</ecNumber>
    </recommendedName>
</protein>
<dbReference type="CDD" id="cd09019">
    <property type="entry name" value="galactose_mutarotase_like"/>
    <property type="match status" value="1"/>
</dbReference>
<evidence type="ECO:0000256" key="1">
    <source>
        <dbReference type="ARBA" id="ARBA00005028"/>
    </source>
</evidence>
<evidence type="ECO:0000256" key="4">
    <source>
        <dbReference type="ARBA" id="ARBA00023277"/>
    </source>
</evidence>
<dbReference type="GO" id="GO:0033499">
    <property type="term" value="P:galactose catabolic process via UDP-galactose, Leloir pathway"/>
    <property type="evidence" value="ECO:0007669"/>
    <property type="project" value="TreeGrafter"/>
</dbReference>
<dbReference type="PANTHER" id="PTHR10091:SF49">
    <property type="entry name" value="ALDOSE 1-EPIMERASE"/>
    <property type="match status" value="1"/>
</dbReference>
<dbReference type="UniPathway" id="UPA00242"/>
<evidence type="ECO:0000313" key="8">
    <source>
        <dbReference type="EMBL" id="ESQ88109.1"/>
    </source>
</evidence>
<dbReference type="GO" id="GO:0030246">
    <property type="term" value="F:carbohydrate binding"/>
    <property type="evidence" value="ECO:0007669"/>
    <property type="project" value="InterPro"/>
</dbReference>
<dbReference type="InterPro" id="IPR014718">
    <property type="entry name" value="GH-type_carb-bd"/>
</dbReference>
<dbReference type="AlphaFoldDB" id="V4PLI7"/>
<name>V4PLI7_9CAUL</name>
<dbReference type="EMBL" id="AWGB01000039">
    <property type="protein sequence ID" value="ESQ88109.1"/>
    <property type="molecule type" value="Genomic_DNA"/>
</dbReference>
<sequence>MSPGKVFGCLADGVEVHSMSLATRGGLSVEVMTYGATIRSLKAPSAEGLVETILGFERLSDYEADKTYQACIVGRTVNRLRQASFRCDDAVWQVTRNEGPNHLHGGAKGLSRRVWRADARPSDEAPLVLRYVSPAGEEGYPGVLAVEVTLSLPEAMTLQIDYKAEVDAPCPVDLTHHLYFNLDQTPGGDLLDHSLGIRGDEILHVDEACLATGLRLPVAGTLFDLHRPQPLSAILSRKHPQLTQIGLNQSWVLGADTGLDTAPAATLYAPRSGLELALYTDQPCLQAYAGLSRAVAAWGAVALEPQGFIDAVSQPAFPSPWLKPGQVYRRTSRYRFQNLGEA</sequence>
<dbReference type="InterPro" id="IPR047215">
    <property type="entry name" value="Galactose_mutarotase-like"/>
</dbReference>
<organism evidence="8 9">
    <name type="scientific">Asticcacaulis benevestitus DSM 16100 = ATCC BAA-896</name>
    <dbReference type="NCBI Taxonomy" id="1121022"/>
    <lineage>
        <taxon>Bacteria</taxon>
        <taxon>Pseudomonadati</taxon>
        <taxon>Pseudomonadota</taxon>
        <taxon>Alphaproteobacteria</taxon>
        <taxon>Caulobacterales</taxon>
        <taxon>Caulobacteraceae</taxon>
        <taxon>Asticcacaulis</taxon>
    </lineage>
</organism>
<feature type="binding site" evidence="7">
    <location>
        <begin position="78"/>
        <end position="79"/>
    </location>
    <ligand>
        <name>beta-D-galactose</name>
        <dbReference type="ChEBI" id="CHEBI:27667"/>
    </ligand>
</feature>
<dbReference type="eggNOG" id="COG2017">
    <property type="taxonomic scope" value="Bacteria"/>
</dbReference>
<reference evidence="8 9" key="1">
    <citation type="journal article" date="2014" name="Nature">
        <title>Sequential evolution of bacterial morphology by co-option of a developmental regulator.</title>
        <authorList>
            <person name="Jiang C."/>
            <person name="Brown P.J."/>
            <person name="Ducret A."/>
            <person name="Brun Y.V."/>
        </authorList>
    </citation>
    <scope>NUCLEOTIDE SEQUENCE [LARGE SCALE GENOMIC DNA]</scope>
    <source>
        <strain evidence="8 9">DSM 16100</strain>
    </source>
</reference>
<dbReference type="EC" id="5.1.3.3" evidence="5"/>
<dbReference type="InterPro" id="IPR011013">
    <property type="entry name" value="Gal_mutarotase_sf_dom"/>
</dbReference>
<feature type="active site" description="Proton acceptor" evidence="6">
    <location>
        <position position="304"/>
    </location>
</feature>
<dbReference type="GO" id="GO:0006006">
    <property type="term" value="P:glucose metabolic process"/>
    <property type="evidence" value="ECO:0007669"/>
    <property type="project" value="TreeGrafter"/>
</dbReference>
<dbReference type="Pfam" id="PF01263">
    <property type="entry name" value="Aldose_epim"/>
    <property type="match status" value="1"/>
</dbReference>
<dbReference type="PATRIC" id="fig|1121022.4.peg.3335"/>
<dbReference type="InterPro" id="IPR015443">
    <property type="entry name" value="Aldose_1-epimerase"/>
</dbReference>
<dbReference type="STRING" id="1121022.GCA_000376105_03588"/>
<dbReference type="PANTHER" id="PTHR10091">
    <property type="entry name" value="ALDOSE-1-EPIMERASE"/>
    <property type="match status" value="1"/>
</dbReference>
<keyword evidence="4 5" id="KW-0119">Carbohydrate metabolism</keyword>
<evidence type="ECO:0000256" key="3">
    <source>
        <dbReference type="ARBA" id="ARBA00023235"/>
    </source>
</evidence>
<evidence type="ECO:0000256" key="6">
    <source>
        <dbReference type="PIRSR" id="PIRSR005096-1"/>
    </source>
</evidence>
<keyword evidence="9" id="KW-1185">Reference proteome</keyword>
<dbReference type="PIRSF" id="PIRSF005096">
    <property type="entry name" value="GALM"/>
    <property type="match status" value="1"/>
</dbReference>
<dbReference type="GO" id="GO:0004034">
    <property type="term" value="F:aldose 1-epimerase activity"/>
    <property type="evidence" value="ECO:0007669"/>
    <property type="project" value="UniProtKB-EC"/>
</dbReference>
<dbReference type="Proteomes" id="UP000017837">
    <property type="component" value="Unassembled WGS sequence"/>
</dbReference>
<feature type="binding site" evidence="7">
    <location>
        <begin position="177"/>
        <end position="179"/>
    </location>
    <ligand>
        <name>beta-D-galactose</name>
        <dbReference type="ChEBI" id="CHEBI:27667"/>
    </ligand>
</feature>
<evidence type="ECO:0000313" key="9">
    <source>
        <dbReference type="Proteomes" id="UP000017837"/>
    </source>
</evidence>
<comment type="catalytic activity">
    <reaction evidence="5">
        <text>alpha-D-glucose = beta-D-glucose</text>
        <dbReference type="Rhea" id="RHEA:10264"/>
        <dbReference type="ChEBI" id="CHEBI:15903"/>
        <dbReference type="ChEBI" id="CHEBI:17925"/>
        <dbReference type="EC" id="5.1.3.3"/>
    </reaction>
</comment>
<comment type="similarity">
    <text evidence="2 5">Belongs to the aldose epimerase family.</text>
</comment>